<keyword evidence="3" id="KW-1185">Reference proteome</keyword>
<dbReference type="EMBL" id="KV441552">
    <property type="protein sequence ID" value="OAG05662.1"/>
    <property type="molecule type" value="Genomic_DNA"/>
</dbReference>
<feature type="compositionally biased region" description="Polar residues" evidence="1">
    <location>
        <begin position="42"/>
        <end position="53"/>
    </location>
</feature>
<feature type="compositionally biased region" description="Acidic residues" evidence="1">
    <location>
        <begin position="422"/>
        <end position="431"/>
    </location>
</feature>
<feature type="compositionally biased region" description="Basic and acidic residues" evidence="1">
    <location>
        <begin position="94"/>
        <end position="104"/>
    </location>
</feature>
<evidence type="ECO:0000313" key="2">
    <source>
        <dbReference type="EMBL" id="OAG05662.1"/>
    </source>
</evidence>
<organism evidence="2 3">
    <name type="scientific">Paraphaeosphaeria sporulosa</name>
    <dbReference type="NCBI Taxonomy" id="1460663"/>
    <lineage>
        <taxon>Eukaryota</taxon>
        <taxon>Fungi</taxon>
        <taxon>Dikarya</taxon>
        <taxon>Ascomycota</taxon>
        <taxon>Pezizomycotina</taxon>
        <taxon>Dothideomycetes</taxon>
        <taxon>Pleosporomycetidae</taxon>
        <taxon>Pleosporales</taxon>
        <taxon>Massarineae</taxon>
        <taxon>Didymosphaeriaceae</taxon>
        <taxon>Paraphaeosphaeria</taxon>
    </lineage>
</organism>
<feature type="region of interest" description="Disordered" evidence="1">
    <location>
        <begin position="350"/>
        <end position="376"/>
    </location>
</feature>
<dbReference type="AlphaFoldDB" id="A0A177CFE6"/>
<feature type="compositionally biased region" description="Basic and acidic residues" evidence="1">
    <location>
        <begin position="441"/>
        <end position="452"/>
    </location>
</feature>
<dbReference type="InParanoid" id="A0A177CFE6"/>
<feature type="region of interest" description="Disordered" evidence="1">
    <location>
        <begin position="1"/>
        <end position="183"/>
    </location>
</feature>
<proteinExistence type="predicted"/>
<dbReference type="OrthoDB" id="2351940at2759"/>
<dbReference type="STRING" id="1460663.A0A177CFE6"/>
<evidence type="ECO:0000256" key="1">
    <source>
        <dbReference type="SAM" id="MobiDB-lite"/>
    </source>
</evidence>
<feature type="region of interest" description="Disordered" evidence="1">
    <location>
        <begin position="303"/>
        <end position="325"/>
    </location>
</feature>
<accession>A0A177CFE6</accession>
<feature type="region of interest" description="Disordered" evidence="1">
    <location>
        <begin position="404"/>
        <end position="472"/>
    </location>
</feature>
<name>A0A177CFE6_9PLEO</name>
<dbReference type="GeneID" id="28766340"/>
<reference evidence="2 3" key="1">
    <citation type="submission" date="2016-05" db="EMBL/GenBank/DDBJ databases">
        <title>Comparative analysis of secretome profiles of manganese(II)-oxidizing ascomycete fungi.</title>
        <authorList>
            <consortium name="DOE Joint Genome Institute"/>
            <person name="Zeiner C.A."/>
            <person name="Purvine S.O."/>
            <person name="Zink E.M."/>
            <person name="Wu S."/>
            <person name="Pasa-Tolic L."/>
            <person name="Chaput D.L."/>
            <person name="Haridas S."/>
            <person name="Grigoriev I.V."/>
            <person name="Santelli C.M."/>
            <person name="Hansel C.M."/>
        </authorList>
    </citation>
    <scope>NUCLEOTIDE SEQUENCE [LARGE SCALE GENOMIC DNA]</scope>
    <source>
        <strain evidence="2 3">AP3s5-JAC2a</strain>
    </source>
</reference>
<dbReference type="RefSeq" id="XP_018036027.1">
    <property type="nucleotide sequence ID" value="XM_018182854.1"/>
</dbReference>
<sequence>MPRSQPSSPSPPPFATGGFDFPQASASPPPAYPPRTSPRTRINQLTDFINQRRQLPAAGAAHGASQRRPPSPRDATSRRRQTARPVPRAARMPLHAEREPEVAHGPRSSFGRPSATPSERYLRRAHQRVRDARSVIEDPATDVLHSLSDHPLSSFHTARPERSPPSALDGPRRQTKKRKLDHSVKPVSEYDGFKYGYKGQVACGRLRMEVASCDGGEYDRDSSLYRVQNVLNNDKSVYCSQSGRCNILLRHIGDMPFCLEKMVIRAPDRGFTAPVQEGLVFVAMSPDKLLSGTSAYEIEYHPHADTVSPPTPSSNVPSGPDDDGELISFQEAMQDEAVWERTRQAVFEMESRRTRAEQTSSMRYPRTAGPASVVRDRSDQQLGIDDEGDFVNECPYHIEEGDANAAGISAPTPPPFTTTMESEPEDSEESEALPSAAVMADRLRRESRYRSEGEDDDDHEDFIHQPPAILRRAEPLGSPRLRALREQAERWRSLHHTHNIDPIRATRLRNPSRIEPKHSRSESANILQPQARFFIARHKNKITIKFHPAISGKHVLLKLWSPTHDGNIDIESVQFYGYSGPRFFPAVQPR</sequence>
<gene>
    <name evidence="2" type="ORF">CC84DRAFT_1216989</name>
</gene>
<protein>
    <submittedName>
        <fullName evidence="2">Uncharacterized protein</fullName>
    </submittedName>
</protein>
<feature type="compositionally biased region" description="Pro residues" evidence="1">
    <location>
        <begin position="27"/>
        <end position="36"/>
    </location>
</feature>
<evidence type="ECO:0000313" key="3">
    <source>
        <dbReference type="Proteomes" id="UP000077069"/>
    </source>
</evidence>
<dbReference type="Proteomes" id="UP000077069">
    <property type="component" value="Unassembled WGS sequence"/>
</dbReference>